<name>A0AAN6M1Q4_9PLEO</name>
<accession>A0AAN6M1Q4</accession>
<comment type="caution">
    <text evidence="3">The sequence shown here is derived from an EMBL/GenBank/DDBJ whole genome shotgun (WGS) entry which is preliminary data.</text>
</comment>
<dbReference type="PANTHER" id="PTHR46411:SF4">
    <property type="entry name" value="AAA+ ATPASE DOMAIN-CONTAINING PROTEIN"/>
    <property type="match status" value="1"/>
</dbReference>
<gene>
    <name evidence="3" type="ORF">GRF29_28g499264</name>
</gene>
<keyword evidence="4" id="KW-1185">Reference proteome</keyword>
<dbReference type="InterPro" id="IPR003593">
    <property type="entry name" value="AAA+_ATPase"/>
</dbReference>
<dbReference type="Pfam" id="PF00004">
    <property type="entry name" value="AAA"/>
    <property type="match status" value="1"/>
</dbReference>
<dbReference type="AlphaFoldDB" id="A0AAN6M1Q4"/>
<organism evidence="3 4">
    <name type="scientific">Pseudopithomyces chartarum</name>
    <dbReference type="NCBI Taxonomy" id="1892770"/>
    <lineage>
        <taxon>Eukaryota</taxon>
        <taxon>Fungi</taxon>
        <taxon>Dikarya</taxon>
        <taxon>Ascomycota</taxon>
        <taxon>Pezizomycotina</taxon>
        <taxon>Dothideomycetes</taxon>
        <taxon>Pleosporomycetidae</taxon>
        <taxon>Pleosporales</taxon>
        <taxon>Massarineae</taxon>
        <taxon>Didymosphaeriaceae</taxon>
        <taxon>Pseudopithomyces</taxon>
    </lineage>
</organism>
<dbReference type="Proteomes" id="UP001280581">
    <property type="component" value="Unassembled WGS sequence"/>
</dbReference>
<protein>
    <recommendedName>
        <fullName evidence="2">AAA+ ATPase domain-containing protein</fullName>
    </recommendedName>
</protein>
<dbReference type="GO" id="GO:0016887">
    <property type="term" value="F:ATP hydrolysis activity"/>
    <property type="evidence" value="ECO:0007669"/>
    <property type="project" value="InterPro"/>
</dbReference>
<dbReference type="CDD" id="cd19481">
    <property type="entry name" value="RecA-like_protease"/>
    <property type="match status" value="1"/>
</dbReference>
<evidence type="ECO:0000313" key="4">
    <source>
        <dbReference type="Proteomes" id="UP001280581"/>
    </source>
</evidence>
<dbReference type="InterPro" id="IPR027417">
    <property type="entry name" value="P-loop_NTPase"/>
</dbReference>
<feature type="compositionally biased region" description="Polar residues" evidence="1">
    <location>
        <begin position="79"/>
        <end position="89"/>
    </location>
</feature>
<dbReference type="InterPro" id="IPR054289">
    <property type="entry name" value="DUF7025"/>
</dbReference>
<proteinExistence type="predicted"/>
<feature type="domain" description="AAA+ ATPase" evidence="2">
    <location>
        <begin position="601"/>
        <end position="732"/>
    </location>
</feature>
<evidence type="ECO:0000256" key="1">
    <source>
        <dbReference type="SAM" id="MobiDB-lite"/>
    </source>
</evidence>
<feature type="compositionally biased region" description="Basic and acidic residues" evidence="1">
    <location>
        <begin position="39"/>
        <end position="57"/>
    </location>
</feature>
<evidence type="ECO:0000259" key="2">
    <source>
        <dbReference type="SMART" id="SM00382"/>
    </source>
</evidence>
<dbReference type="Gene3D" id="3.40.50.300">
    <property type="entry name" value="P-loop containing nucleotide triphosphate hydrolases"/>
    <property type="match status" value="1"/>
</dbReference>
<dbReference type="PANTHER" id="PTHR46411">
    <property type="entry name" value="FAMILY ATPASE, PUTATIVE-RELATED"/>
    <property type="match status" value="1"/>
</dbReference>
<dbReference type="Pfam" id="PF22942">
    <property type="entry name" value="DUF7025"/>
    <property type="match status" value="1"/>
</dbReference>
<feature type="region of interest" description="Disordered" evidence="1">
    <location>
        <begin position="39"/>
        <end position="94"/>
    </location>
</feature>
<dbReference type="EMBL" id="WVTA01000004">
    <property type="protein sequence ID" value="KAK3213630.1"/>
    <property type="molecule type" value="Genomic_DNA"/>
</dbReference>
<sequence>MESLDEPTRRIQSLEAKYIDLLERRIAALENVVSNFTSKDVERNGKDTKADAKDLTSNDRMQQFLTASERGTDVRRDSVSSNTGSSPLGTGTKMRFRDIRYKDDGVEDIQEVSKQEALKAESALKPKDSPDIIWTRRFGEDKKYKWSEVQVLSEDLSDFFRVEFAHDPRMHIVSDRKSQVSLMSPFGPLLQSWDSLQDLVKEDIFSDPWKRVGKKIQEKERDPSITTVSQNPDTVLAKAKEDLITLLDHVRSSQDVETYLSAINTARDNGTIQFDCLWTIFPPGELVYSAPCMGKDQIFVVKECSSQFSYESDSGQSRDQRKVWHLHCWSYDWNGRHFTRVPVLFRFEDFTGARLINTLHCHPCRYHFPGDDEGDQMTALREELIKRGKLFRNYSVRETGEQMFRYESDAISHGSGFQGLKNQQKQSLTEGRFFDILYGRRRKANSQLKSELSPISGHIMVDFVSYLQHAPNANIYAPMGDLQFSDKDDECNCGSCMNNEPLRQNQRRDFDRWVGEKEFEDEEQYLLCPPRVLGYHLETRTWLELDIKEIRIIEETTSDKAFQGLQLEQDHKDLIKRLVLSHSSTTDKAPIMEDIVKGKGKGLVMLLHGPPGVGKTLTAESVASLTGKPLFAVTPSDIGLDPADVERNLQALFQLAARWRAVLLFDEADVFLESRSANTSDLTRNALVSVLLRVLEYYKGILILTTNRVRQFDIAVLSRINLGIKYEMLDFEQKKAIFDQFIETAAPGSIKKKDAITDWFRTSDAKEFFKPLNGRQIRNVLFSAASLGSSSGDEKLDLKSIKTMAKVTFKFQDALRDEMVKWARISEAGRDHGD</sequence>
<dbReference type="SUPFAM" id="SSF52540">
    <property type="entry name" value="P-loop containing nucleoside triphosphate hydrolases"/>
    <property type="match status" value="1"/>
</dbReference>
<dbReference type="InterPro" id="IPR003959">
    <property type="entry name" value="ATPase_AAA_core"/>
</dbReference>
<dbReference type="GO" id="GO:0005524">
    <property type="term" value="F:ATP binding"/>
    <property type="evidence" value="ECO:0007669"/>
    <property type="project" value="InterPro"/>
</dbReference>
<reference evidence="3 4" key="1">
    <citation type="submission" date="2021-02" db="EMBL/GenBank/DDBJ databases">
        <title>Genome assembly of Pseudopithomyces chartarum.</title>
        <authorList>
            <person name="Jauregui R."/>
            <person name="Singh J."/>
            <person name="Voisey C."/>
        </authorList>
    </citation>
    <scope>NUCLEOTIDE SEQUENCE [LARGE SCALE GENOMIC DNA]</scope>
    <source>
        <strain evidence="3 4">AGR01</strain>
    </source>
</reference>
<evidence type="ECO:0000313" key="3">
    <source>
        <dbReference type="EMBL" id="KAK3213630.1"/>
    </source>
</evidence>
<dbReference type="SMART" id="SM00382">
    <property type="entry name" value="AAA"/>
    <property type="match status" value="1"/>
</dbReference>